<feature type="compositionally biased region" description="Low complexity" evidence="5">
    <location>
        <begin position="232"/>
        <end position="249"/>
    </location>
</feature>
<dbReference type="Pfam" id="PF16136">
    <property type="entry name" value="NLS_NINJA_AFP"/>
    <property type="match status" value="1"/>
</dbReference>
<evidence type="ECO:0000256" key="2">
    <source>
        <dbReference type="ARBA" id="ARBA00006081"/>
    </source>
</evidence>
<sequence length="373" mass="41495">MEVTVTQTIYTRAYNSLPCHRHVRRSKIRQDFPRKIFLIFCGFIERSKLIFYNGRMDFLKTIECGGGGGGGGGDIHSLKEETLGEENVELSLGLSLNGRFGVERRRAVANDYYDNNNRLIRASSVADFSSFPSAMEDPTALTVYPPLTRTCSLPIEMGDEWKKRQERQSLRRSEAKRKRVEKLKNGKVVKGLLTSEENYDAKRRNVMKGNDQSWQPPPQSLLPPLPRPSPFPSQVSIGSPASGGSSGVSDLESQPFSGINKDGELKSTASQHSILHKFPSSTPYRSNSLVSDKSTNETLKMMFADMPCVSTKGEGVNGKKIEGFLYRYRKGEQVRIVCVCHGNFLTPAEFVKHGGGGDVEHPLRHIVVNPPSL</sequence>
<dbReference type="Pfam" id="PF07897">
    <property type="entry name" value="EAR"/>
    <property type="match status" value="1"/>
</dbReference>
<comment type="function">
    <text evidence="4">Acts as a negative regulator of abscisic acid (ABA) response.</text>
</comment>
<dbReference type="AlphaFoldDB" id="A0AA35YMQ9"/>
<dbReference type="InterPro" id="IPR032308">
    <property type="entry name" value="TDBD"/>
</dbReference>
<feature type="compositionally biased region" description="Pro residues" evidence="5">
    <location>
        <begin position="215"/>
        <end position="231"/>
    </location>
</feature>
<dbReference type="GO" id="GO:0005634">
    <property type="term" value="C:nucleus"/>
    <property type="evidence" value="ECO:0007669"/>
    <property type="project" value="UniProtKB-SubCell"/>
</dbReference>
<dbReference type="GO" id="GO:0007165">
    <property type="term" value="P:signal transduction"/>
    <property type="evidence" value="ECO:0007669"/>
    <property type="project" value="InterPro"/>
</dbReference>
<dbReference type="InterPro" id="IPR012463">
    <property type="entry name" value="Ninja_motif"/>
</dbReference>
<dbReference type="GO" id="GO:0045892">
    <property type="term" value="P:negative regulation of DNA-templated transcription"/>
    <property type="evidence" value="ECO:0007669"/>
    <property type="project" value="TreeGrafter"/>
</dbReference>
<dbReference type="EMBL" id="OX465079">
    <property type="protein sequence ID" value="CAI9276906.1"/>
    <property type="molecule type" value="Genomic_DNA"/>
</dbReference>
<evidence type="ECO:0000313" key="9">
    <source>
        <dbReference type="Proteomes" id="UP001177003"/>
    </source>
</evidence>
<reference evidence="8" key="1">
    <citation type="submission" date="2023-04" db="EMBL/GenBank/DDBJ databases">
        <authorList>
            <person name="Vijverberg K."/>
            <person name="Xiong W."/>
            <person name="Schranz E."/>
        </authorList>
    </citation>
    <scope>NUCLEOTIDE SEQUENCE</scope>
</reference>
<feature type="region of interest" description="Disordered" evidence="5">
    <location>
        <begin position="208"/>
        <end position="270"/>
    </location>
</feature>
<evidence type="ECO:0000256" key="4">
    <source>
        <dbReference type="RuleBase" id="RU369029"/>
    </source>
</evidence>
<feature type="domain" description="Ethylene-responsive binding factor-associated repression" evidence="6">
    <location>
        <begin position="85"/>
        <end position="127"/>
    </location>
</feature>
<evidence type="ECO:0000256" key="3">
    <source>
        <dbReference type="ARBA" id="ARBA00023242"/>
    </source>
</evidence>
<dbReference type="InterPro" id="IPR031307">
    <property type="entry name" value="Ninja_fam"/>
</dbReference>
<accession>A0AA35YMQ9</accession>
<evidence type="ECO:0000256" key="1">
    <source>
        <dbReference type="ARBA" id="ARBA00004123"/>
    </source>
</evidence>
<evidence type="ECO:0000259" key="6">
    <source>
        <dbReference type="Pfam" id="PF07897"/>
    </source>
</evidence>
<dbReference type="PANTHER" id="PTHR31413">
    <property type="entry name" value="AFP HOMOLOG 2"/>
    <property type="match status" value="1"/>
</dbReference>
<keyword evidence="9" id="KW-1185">Reference proteome</keyword>
<dbReference type="PANTHER" id="PTHR31413:SF34">
    <property type="entry name" value="NINJA-FAMILY PROTEIN"/>
    <property type="match status" value="1"/>
</dbReference>
<organism evidence="8 9">
    <name type="scientific">Lactuca saligna</name>
    <name type="common">Willowleaf lettuce</name>
    <dbReference type="NCBI Taxonomy" id="75948"/>
    <lineage>
        <taxon>Eukaryota</taxon>
        <taxon>Viridiplantae</taxon>
        <taxon>Streptophyta</taxon>
        <taxon>Embryophyta</taxon>
        <taxon>Tracheophyta</taxon>
        <taxon>Spermatophyta</taxon>
        <taxon>Magnoliopsida</taxon>
        <taxon>eudicotyledons</taxon>
        <taxon>Gunneridae</taxon>
        <taxon>Pentapetalae</taxon>
        <taxon>asterids</taxon>
        <taxon>campanulids</taxon>
        <taxon>Asterales</taxon>
        <taxon>Asteraceae</taxon>
        <taxon>Cichorioideae</taxon>
        <taxon>Cichorieae</taxon>
        <taxon>Lactucinae</taxon>
        <taxon>Lactuca</taxon>
    </lineage>
</organism>
<evidence type="ECO:0000259" key="7">
    <source>
        <dbReference type="Pfam" id="PF16135"/>
    </source>
</evidence>
<comment type="similarity">
    <text evidence="2 4">Belongs to the Ninja family.</text>
</comment>
<dbReference type="Pfam" id="PF16135">
    <property type="entry name" value="TDBD"/>
    <property type="match status" value="1"/>
</dbReference>
<gene>
    <name evidence="8" type="ORF">LSALG_LOCUS16863</name>
</gene>
<protein>
    <recommendedName>
        <fullName evidence="4">Ninja-family protein</fullName>
    </recommendedName>
    <alternativeName>
        <fullName evidence="4">ABI-binding protein</fullName>
    </alternativeName>
</protein>
<name>A0AA35YMQ9_LACSI</name>
<comment type="subcellular location">
    <subcellularLocation>
        <location evidence="1 4">Nucleus</location>
    </subcellularLocation>
</comment>
<dbReference type="Proteomes" id="UP001177003">
    <property type="component" value="Chromosome 3"/>
</dbReference>
<evidence type="ECO:0000313" key="8">
    <source>
        <dbReference type="EMBL" id="CAI9276906.1"/>
    </source>
</evidence>
<keyword evidence="3 4" id="KW-0539">Nucleus</keyword>
<dbReference type="InterPro" id="IPR032310">
    <property type="entry name" value="NLS_NINJA_AFP-like"/>
</dbReference>
<feature type="domain" description="Tify" evidence="7">
    <location>
        <begin position="335"/>
        <end position="367"/>
    </location>
</feature>
<proteinExistence type="inferred from homology"/>
<evidence type="ECO:0000256" key="5">
    <source>
        <dbReference type="SAM" id="MobiDB-lite"/>
    </source>
</evidence>